<dbReference type="Proteomes" id="UP000827092">
    <property type="component" value="Unassembled WGS sequence"/>
</dbReference>
<proteinExistence type="predicted"/>
<comment type="caution">
    <text evidence="1">The sequence shown here is derived from an EMBL/GenBank/DDBJ whole genome shotgun (WGS) entry which is preliminary data.</text>
</comment>
<evidence type="ECO:0000313" key="2">
    <source>
        <dbReference type="Proteomes" id="UP000827092"/>
    </source>
</evidence>
<organism evidence="1 2">
    <name type="scientific">Oedothorax gibbosus</name>
    <dbReference type="NCBI Taxonomy" id="931172"/>
    <lineage>
        <taxon>Eukaryota</taxon>
        <taxon>Metazoa</taxon>
        <taxon>Ecdysozoa</taxon>
        <taxon>Arthropoda</taxon>
        <taxon>Chelicerata</taxon>
        <taxon>Arachnida</taxon>
        <taxon>Araneae</taxon>
        <taxon>Araneomorphae</taxon>
        <taxon>Entelegynae</taxon>
        <taxon>Araneoidea</taxon>
        <taxon>Linyphiidae</taxon>
        <taxon>Erigoninae</taxon>
        <taxon>Oedothorax</taxon>
    </lineage>
</organism>
<gene>
    <name evidence="1" type="ORF">JTE90_018752</name>
</gene>
<reference evidence="1 2" key="1">
    <citation type="journal article" date="2022" name="Nat. Ecol. Evol.">
        <title>A masculinizing supergene underlies an exaggerated male reproductive morph in a spider.</title>
        <authorList>
            <person name="Hendrickx F."/>
            <person name="De Corte Z."/>
            <person name="Sonet G."/>
            <person name="Van Belleghem S.M."/>
            <person name="Kostlbacher S."/>
            <person name="Vangestel C."/>
        </authorList>
    </citation>
    <scope>NUCLEOTIDE SEQUENCE [LARGE SCALE GENOMIC DNA]</scope>
    <source>
        <strain evidence="1">W744_W776</strain>
    </source>
</reference>
<evidence type="ECO:0000313" key="1">
    <source>
        <dbReference type="EMBL" id="KAG8155630.1"/>
    </source>
</evidence>
<accession>A0AAV6TCD4</accession>
<name>A0AAV6TCD4_9ARAC</name>
<dbReference type="AlphaFoldDB" id="A0AAV6TCD4"/>
<keyword evidence="2" id="KW-1185">Reference proteome</keyword>
<protein>
    <submittedName>
        <fullName evidence="1">Uncharacterized protein</fullName>
    </submittedName>
</protein>
<sequence length="31" mass="3291">EMGSIVSFAFPPPHEPLRPAPRAMVSLTAAL</sequence>
<feature type="non-terminal residue" evidence="1">
    <location>
        <position position="1"/>
    </location>
</feature>
<dbReference type="EMBL" id="JAFNEN010007750">
    <property type="protein sequence ID" value="KAG8155630.1"/>
    <property type="molecule type" value="Genomic_DNA"/>
</dbReference>